<keyword evidence="2" id="KW-0378">Hydrolase</keyword>
<gene>
    <name evidence="2" type="ordered locus">UWK_03370</name>
</gene>
<dbReference type="RefSeq" id="WP_015405569.1">
    <property type="nucleotide sequence ID" value="NC_020304.1"/>
</dbReference>
<keyword evidence="3" id="KW-1185">Reference proteome</keyword>
<dbReference type="KEGG" id="dsf:UWK_03370"/>
<dbReference type="Proteomes" id="UP000011721">
    <property type="component" value="Chromosome"/>
</dbReference>
<reference evidence="3" key="1">
    <citation type="journal article" date="2013" name="Stand. Genomic Sci.">
        <title>Complete genome sequence of Desulfocapsa sulfexigens, a marine deltaproteobacterium specialized in disproportionating inorganic sulfur compounds.</title>
        <authorList>
            <person name="Finster K.W."/>
            <person name="Kjeldsen K.U."/>
            <person name="Kube M."/>
            <person name="Reinhardt R."/>
            <person name="Mussmann M."/>
            <person name="Amann R."/>
            <person name="Schreiber L."/>
        </authorList>
    </citation>
    <scope>NUCLEOTIDE SEQUENCE [LARGE SCALE GENOMIC DNA]</scope>
    <source>
        <strain evidence="3">DSM 10523 / SB164P1</strain>
    </source>
</reference>
<dbReference type="HOGENOM" id="CLU_481231_0_0_7"/>
<name>M1PE78_DESSD</name>
<dbReference type="PANTHER" id="PTHR38032:SF1">
    <property type="entry name" value="RNA-BINDING PROTEIN KHPB N-TERMINAL DOMAIN-CONTAINING PROTEIN"/>
    <property type="match status" value="1"/>
</dbReference>
<evidence type="ECO:0000259" key="1">
    <source>
        <dbReference type="Pfam" id="PF20250"/>
    </source>
</evidence>
<dbReference type="InterPro" id="IPR046866">
    <property type="entry name" value="FapA_N"/>
</dbReference>
<dbReference type="OrthoDB" id="9775837at2"/>
<dbReference type="InterPro" id="IPR046865">
    <property type="entry name" value="FapA_b_solenoid"/>
</dbReference>
<evidence type="ECO:0000313" key="3">
    <source>
        <dbReference type="Proteomes" id="UP000011721"/>
    </source>
</evidence>
<dbReference type="eggNOG" id="COG1315">
    <property type="taxonomic scope" value="Bacteria"/>
</dbReference>
<dbReference type="AlphaFoldDB" id="M1PE78"/>
<dbReference type="PANTHER" id="PTHR38032">
    <property type="entry name" value="POLYMERASE-RELATED"/>
    <property type="match status" value="1"/>
</dbReference>
<protein>
    <submittedName>
        <fullName evidence="2">Putative polymerase with PALM domain, HD hydrolase domain and Zn ribbon</fullName>
    </submittedName>
</protein>
<evidence type="ECO:0000313" key="2">
    <source>
        <dbReference type="EMBL" id="AGF79887.1"/>
    </source>
</evidence>
<proteinExistence type="predicted"/>
<dbReference type="InterPro" id="IPR005646">
    <property type="entry name" value="FapA"/>
</dbReference>
<dbReference type="Pfam" id="PF03961">
    <property type="entry name" value="FapA"/>
    <property type="match status" value="1"/>
</dbReference>
<dbReference type="Pfam" id="PF20250">
    <property type="entry name" value="FapA_N"/>
    <property type="match status" value="1"/>
</dbReference>
<feature type="domain" description="Flagellar Assembly Protein A N-terminal region" evidence="1">
    <location>
        <begin position="114"/>
        <end position="286"/>
    </location>
</feature>
<accession>M1PE78</accession>
<dbReference type="STRING" id="1167006.UWK_03370"/>
<dbReference type="GO" id="GO:0016787">
    <property type="term" value="F:hydrolase activity"/>
    <property type="evidence" value="ECO:0007669"/>
    <property type="project" value="UniProtKB-KW"/>
</dbReference>
<sequence>MTNNTEKTDANKKYLEPTLHFTRKRIPVGNEEKSVKLMVSELVKKNQPLLSFPQFAKFEARGYEKSPVRSGKNTRFSDDGETLLADIIGYPRIDTMSQGNDEEPVLLVSVTPLVKISGDAMAATLQLHPPISTDFAIRKEPLPELLNEAGILFGIDQTALQTAQDIIAQGYSDFHDIPIAFGQPSQQGVDAYLQFAFEIGPIAGQIMEDGTIDFRERRIMIAVVKDELIATKIPEIPGTPGTNVLGQEIEPEGGAELEIKIHQDVIFIEKSGEIKATKDGILTVVNGCEIKVCSKQEIRTDIDYATGNIESKSCVIIYGAVQPGFKVITGGDLEIKKEVMSATLFSEANIVIKGGITGKKTDIKALGDVDFFFIEQGQINSGGNVIMRKQSYYSDISARGSILCQAGTTIIGGNIIAGNSLTAFNVGSPNGKPSFLAAGVDIDRLNLQRELSQLLATQQDDIIQWLQRYGGSRKSKKIRKMEAEVSETKMKLLKLNLIPGSGLYSRVGELREPTDQTEQNDDESETNAIRIDKIFIDLKGTIFSGTEVRIGNCKLLIKKNITKRRLKLDQSLKRIIALPLK</sequence>
<dbReference type="EMBL" id="CP003985">
    <property type="protein sequence ID" value="AGF79887.1"/>
    <property type="molecule type" value="Genomic_DNA"/>
</dbReference>
<organism evidence="2 3">
    <name type="scientific">Desulfocapsa sulfexigens (strain DSM 10523 / SB164P1)</name>
    <dbReference type="NCBI Taxonomy" id="1167006"/>
    <lineage>
        <taxon>Bacteria</taxon>
        <taxon>Pseudomonadati</taxon>
        <taxon>Thermodesulfobacteriota</taxon>
        <taxon>Desulfobulbia</taxon>
        <taxon>Desulfobulbales</taxon>
        <taxon>Desulfocapsaceae</taxon>
        <taxon>Desulfocapsa</taxon>
    </lineage>
</organism>